<keyword evidence="2" id="KW-0547">Nucleotide-binding</keyword>
<evidence type="ECO:0000313" key="6">
    <source>
        <dbReference type="Proteomes" id="UP000054010"/>
    </source>
</evidence>
<feature type="domain" description="ABC transporter" evidence="4">
    <location>
        <begin position="5"/>
        <end position="235"/>
    </location>
</feature>
<dbReference type="InterPro" id="IPR025302">
    <property type="entry name" value="DrrA1/2-like_C"/>
</dbReference>
<dbReference type="Pfam" id="PF00005">
    <property type="entry name" value="ABC_tran"/>
    <property type="match status" value="1"/>
</dbReference>
<dbReference type="STRING" id="765420.OSCT_0042"/>
<dbReference type="InterPro" id="IPR003439">
    <property type="entry name" value="ABC_transporter-like_ATP-bd"/>
</dbReference>
<dbReference type="InterPro" id="IPR003593">
    <property type="entry name" value="AAA+_ATPase"/>
</dbReference>
<accession>E1I9P1</accession>
<reference evidence="5 6" key="1">
    <citation type="journal article" date="2011" name="J. Bacteriol.">
        <title>Draft genome sequence of the anoxygenic filamentous phototrophic bacterium Oscillochloris trichoides subsp. DG-6.</title>
        <authorList>
            <person name="Kuznetsov B.B."/>
            <person name="Ivanovsky R.N."/>
            <person name="Keppen O.I."/>
            <person name="Sukhacheva M.V."/>
            <person name="Bumazhkin B.K."/>
            <person name="Patutina E.O."/>
            <person name="Beletsky A.V."/>
            <person name="Mardanov A.V."/>
            <person name="Baslerov R.V."/>
            <person name="Panteleeva A.N."/>
            <person name="Kolganova T.V."/>
            <person name="Ravin N.V."/>
            <person name="Skryabin K.G."/>
        </authorList>
    </citation>
    <scope>NUCLEOTIDE SEQUENCE [LARGE SCALE GENOMIC DNA]</scope>
    <source>
        <strain evidence="5 6">DG-6</strain>
    </source>
</reference>
<sequence>MTLAISTTDLRRSFGVIQAVAGLNLEVTQGQIYGLVGPDGAGKTTALRILCGVLRPDAGHAQVMGVDVGRDPEGVRKRIGYMPQRFSLYGDLTVRENMQFFAEVYGVPRASHAALITRLLAFSRLSPFQSRRADALSGGMKQKLALACALIHRPDVLMLDEPTTGVDPVSRREFWDILREAVTQDGMTVLVSTPYMDEADRCHAVGFMRAGALMAAGTPRELQRLVPGVVLEVQAHPYQGAQAHLHDLPGVHGVQIFGDRLHVIAETELAEEDVRAAFAPHAITLVSLRRIQPTMEEVFMYLQRAAK</sequence>
<name>E1I9P1_9CHLR</name>
<proteinExistence type="predicted"/>
<dbReference type="GO" id="GO:0005524">
    <property type="term" value="F:ATP binding"/>
    <property type="evidence" value="ECO:0007669"/>
    <property type="project" value="UniProtKB-KW"/>
</dbReference>
<protein>
    <submittedName>
        <fullName evidence="5">ABC transporter related protein</fullName>
    </submittedName>
</protein>
<comment type="caution">
    <text evidence="5">The sequence shown here is derived from an EMBL/GenBank/DDBJ whole genome shotgun (WGS) entry which is preliminary data.</text>
</comment>
<gene>
    <name evidence="5" type="ORF">OSCT_0042</name>
</gene>
<evidence type="ECO:0000259" key="4">
    <source>
        <dbReference type="PROSITE" id="PS50893"/>
    </source>
</evidence>
<dbReference type="GO" id="GO:0016887">
    <property type="term" value="F:ATP hydrolysis activity"/>
    <property type="evidence" value="ECO:0007669"/>
    <property type="project" value="InterPro"/>
</dbReference>
<dbReference type="eggNOG" id="COG1131">
    <property type="taxonomic scope" value="Bacteria"/>
</dbReference>
<keyword evidence="6" id="KW-1185">Reference proteome</keyword>
<evidence type="ECO:0000256" key="1">
    <source>
        <dbReference type="ARBA" id="ARBA00022448"/>
    </source>
</evidence>
<dbReference type="PANTHER" id="PTHR43038">
    <property type="entry name" value="ATP-BINDING CASSETTE, SUB-FAMILY H, MEMBER 1"/>
    <property type="match status" value="1"/>
</dbReference>
<evidence type="ECO:0000313" key="5">
    <source>
        <dbReference type="EMBL" id="EFO82119.1"/>
    </source>
</evidence>
<dbReference type="CDD" id="cd03230">
    <property type="entry name" value="ABC_DR_subfamily_A"/>
    <property type="match status" value="1"/>
</dbReference>
<dbReference type="Gene3D" id="3.40.50.300">
    <property type="entry name" value="P-loop containing nucleotide triphosphate hydrolases"/>
    <property type="match status" value="1"/>
</dbReference>
<dbReference type="Pfam" id="PF13732">
    <property type="entry name" value="DrrA1-3_C"/>
    <property type="match status" value="1"/>
</dbReference>
<dbReference type="PROSITE" id="PS50893">
    <property type="entry name" value="ABC_TRANSPORTER_2"/>
    <property type="match status" value="1"/>
</dbReference>
<keyword evidence="3" id="KW-0067">ATP-binding</keyword>
<dbReference type="AlphaFoldDB" id="E1I9P1"/>
<dbReference type="PROSITE" id="PS00211">
    <property type="entry name" value="ABC_TRANSPORTER_1"/>
    <property type="match status" value="1"/>
</dbReference>
<dbReference type="HOGENOM" id="CLU_000604_1_2_0"/>
<evidence type="ECO:0000256" key="2">
    <source>
        <dbReference type="ARBA" id="ARBA00022741"/>
    </source>
</evidence>
<organism evidence="5 6">
    <name type="scientific">Oscillochloris trichoides DG-6</name>
    <dbReference type="NCBI Taxonomy" id="765420"/>
    <lineage>
        <taxon>Bacteria</taxon>
        <taxon>Bacillati</taxon>
        <taxon>Chloroflexota</taxon>
        <taxon>Chloroflexia</taxon>
        <taxon>Chloroflexales</taxon>
        <taxon>Chloroflexineae</taxon>
        <taxon>Oscillochloridaceae</taxon>
        <taxon>Oscillochloris</taxon>
    </lineage>
</organism>
<evidence type="ECO:0000256" key="3">
    <source>
        <dbReference type="ARBA" id="ARBA00022840"/>
    </source>
</evidence>
<keyword evidence="1" id="KW-0813">Transport</keyword>
<dbReference type="SMART" id="SM00382">
    <property type="entry name" value="AAA"/>
    <property type="match status" value="1"/>
</dbReference>
<dbReference type="InterPro" id="IPR027417">
    <property type="entry name" value="P-loop_NTPase"/>
</dbReference>
<dbReference type="OrthoDB" id="9804819at2"/>
<dbReference type="SUPFAM" id="SSF52540">
    <property type="entry name" value="P-loop containing nucleoside triphosphate hydrolases"/>
    <property type="match status" value="1"/>
</dbReference>
<dbReference type="InterPro" id="IPR017871">
    <property type="entry name" value="ABC_transporter-like_CS"/>
</dbReference>
<dbReference type="EMBL" id="ADVR01000001">
    <property type="protein sequence ID" value="EFO82119.1"/>
    <property type="molecule type" value="Genomic_DNA"/>
</dbReference>
<dbReference type="Proteomes" id="UP000054010">
    <property type="component" value="Unassembled WGS sequence"/>
</dbReference>
<dbReference type="PANTHER" id="PTHR43038:SF3">
    <property type="entry name" value="ABC TRANSPORTER G FAMILY MEMBER 20 ISOFORM X1"/>
    <property type="match status" value="1"/>
</dbReference>